<sequence>MPKPTGCSRTTLVTTTVFLDHQHLRFRSKLQYGKSDKPTKWRATASSSRETHFFFFVCVFFFGCSKCFWHDFGHNSGMEERSPEPSAIHKLFGVRSASDQVFQITKCLVSNTSSGK</sequence>
<evidence type="ECO:0000313" key="2">
    <source>
        <dbReference type="Proteomes" id="UP001206595"/>
    </source>
</evidence>
<dbReference type="Proteomes" id="UP001206595">
    <property type="component" value="Unassembled WGS sequence"/>
</dbReference>
<keyword evidence="2" id="KW-1185">Reference proteome</keyword>
<comment type="caution">
    <text evidence="1">The sequence shown here is derived from an EMBL/GenBank/DDBJ whole genome shotgun (WGS) entry which is preliminary data.</text>
</comment>
<accession>A0AAD5EJ47</accession>
<reference evidence="1" key="1">
    <citation type="submission" date="2021-06" db="EMBL/GenBank/DDBJ databases">
        <authorList>
            <consortium name="DOE Joint Genome Institute"/>
            <person name="Mondo S.J."/>
            <person name="Amses K.R."/>
            <person name="Simmons D.R."/>
            <person name="Longcore J.E."/>
            <person name="Seto K."/>
            <person name="Alves G.H."/>
            <person name="Bonds A.E."/>
            <person name="Quandt C.A."/>
            <person name="Davis W.J."/>
            <person name="Chang Y."/>
            <person name="Letcher P.M."/>
            <person name="Powell M.J."/>
            <person name="Kuo A."/>
            <person name="Labutti K."/>
            <person name="Pangilinan J."/>
            <person name="Andreopoulos W."/>
            <person name="Tritt A."/>
            <person name="Riley R."/>
            <person name="Hundley H."/>
            <person name="Johnson J."/>
            <person name="Lipzen A."/>
            <person name="Barry K."/>
            <person name="Berbee M.L."/>
            <person name="Buchler N.E."/>
            <person name="Grigoriev I.V."/>
            <person name="Spatafora J.W."/>
            <person name="Stajich J.E."/>
            <person name="James T.Y."/>
        </authorList>
    </citation>
    <scope>NUCLEOTIDE SEQUENCE</scope>
    <source>
        <strain evidence="1">AG</strain>
    </source>
</reference>
<gene>
    <name evidence="1" type="ORF">K450DRAFT_221180</name>
</gene>
<dbReference type="AlphaFoldDB" id="A0AAD5EJ47"/>
<protein>
    <submittedName>
        <fullName evidence="1">Uncharacterized protein</fullName>
    </submittedName>
</protein>
<name>A0AAD5EJ47_UMBRA</name>
<evidence type="ECO:0000313" key="1">
    <source>
        <dbReference type="EMBL" id="KAI8584030.1"/>
    </source>
</evidence>
<reference evidence="1" key="2">
    <citation type="journal article" date="2022" name="Proc. Natl. Acad. Sci. U.S.A.">
        <title>Diploid-dominant life cycles characterize the early evolution of Fungi.</title>
        <authorList>
            <person name="Amses K.R."/>
            <person name="Simmons D.R."/>
            <person name="Longcore J.E."/>
            <person name="Mondo S.J."/>
            <person name="Seto K."/>
            <person name="Jeronimo G.H."/>
            <person name="Bonds A.E."/>
            <person name="Quandt C.A."/>
            <person name="Davis W.J."/>
            <person name="Chang Y."/>
            <person name="Federici B.A."/>
            <person name="Kuo A."/>
            <person name="LaButti K."/>
            <person name="Pangilinan J."/>
            <person name="Andreopoulos W."/>
            <person name="Tritt A."/>
            <person name="Riley R."/>
            <person name="Hundley H."/>
            <person name="Johnson J."/>
            <person name="Lipzen A."/>
            <person name="Barry K."/>
            <person name="Lang B.F."/>
            <person name="Cuomo C.A."/>
            <person name="Buchler N.E."/>
            <person name="Grigoriev I.V."/>
            <person name="Spatafora J.W."/>
            <person name="Stajich J.E."/>
            <person name="James T.Y."/>
        </authorList>
    </citation>
    <scope>NUCLEOTIDE SEQUENCE</scope>
    <source>
        <strain evidence="1">AG</strain>
    </source>
</reference>
<organism evidence="1 2">
    <name type="scientific">Umbelopsis ramanniana AG</name>
    <dbReference type="NCBI Taxonomy" id="1314678"/>
    <lineage>
        <taxon>Eukaryota</taxon>
        <taxon>Fungi</taxon>
        <taxon>Fungi incertae sedis</taxon>
        <taxon>Mucoromycota</taxon>
        <taxon>Mucoromycotina</taxon>
        <taxon>Umbelopsidomycetes</taxon>
        <taxon>Umbelopsidales</taxon>
        <taxon>Umbelopsidaceae</taxon>
        <taxon>Umbelopsis</taxon>
    </lineage>
</organism>
<dbReference type="EMBL" id="MU620894">
    <property type="protein sequence ID" value="KAI8584030.1"/>
    <property type="molecule type" value="Genomic_DNA"/>
</dbReference>
<dbReference type="GeneID" id="75911021"/>
<proteinExistence type="predicted"/>
<dbReference type="RefSeq" id="XP_051449034.1">
    <property type="nucleotide sequence ID" value="XM_051585673.1"/>
</dbReference>